<name>A0A1X7A9C8_9RHOB</name>
<accession>A0A1X7A9C8</accession>
<dbReference type="OrthoDB" id="4891072at2"/>
<sequence>MTASSLHTTAPDGRPGLRNWRELMKPQRLAAMQPSRLSGTRAMMNRMIREKWDIQLQRFDVDAEARGTIVYSIHTPRQEFSFIAFSLTPKREGRTGRIIGRAWDMMGTLNEGPATEADIERAREDLPKLYRGRASENALVWCRSNRSMRVFETVLEALSDGRQPSVEDLNTVCYLMRNTGLDGNGTFGTRSFPSINTGAHDLGGMLEAQLLLAYLMRELSCDLVEHLARLRSDRAVTLNPALRSYLGVGNGSALGLIFFVQKHPRLLNSWLSARETALATALGLELGKGDARIDTLIGLTRRAIRFRNEDTMMYETFTASSQVAQDLASLLPALEELRDAGTIDGQSLRFPLDMLARRAEAALAPESYESFLSLCMELVPDEADALAAQVSGADEMAVNPRMTAGALIDLLEDEYAWALQMDMSAANAQDYVWYKSETAEEPRRGLRAEVPEARDLGLDIPGQVQLLHQDLSGVAGDVPMAHFLLSHPHHRLMVARAQSLKGLPFHTPYANINAGDFVPIDLVRLMNVALHGIDKTRDYLQRNLRGVLYHGAPTREAIRAGEGAGWFYPEEPRA</sequence>
<evidence type="ECO:0000313" key="2">
    <source>
        <dbReference type="Proteomes" id="UP000193963"/>
    </source>
</evidence>
<dbReference type="Proteomes" id="UP000193963">
    <property type="component" value="Unassembled WGS sequence"/>
</dbReference>
<dbReference type="EMBL" id="FWFN01000010">
    <property type="protein sequence ID" value="SLN73539.1"/>
    <property type="molecule type" value="Genomic_DNA"/>
</dbReference>
<organism evidence="1 2">
    <name type="scientific">Pseudooceanicola marinus</name>
    <dbReference type="NCBI Taxonomy" id="396013"/>
    <lineage>
        <taxon>Bacteria</taxon>
        <taxon>Pseudomonadati</taxon>
        <taxon>Pseudomonadota</taxon>
        <taxon>Alphaproteobacteria</taxon>
        <taxon>Rhodobacterales</taxon>
        <taxon>Paracoccaceae</taxon>
        <taxon>Pseudooceanicola</taxon>
    </lineage>
</organism>
<protein>
    <submittedName>
        <fullName evidence="1">Uncharacterized protein</fullName>
    </submittedName>
</protein>
<dbReference type="AlphaFoldDB" id="A0A1X7A9C8"/>
<evidence type="ECO:0000313" key="1">
    <source>
        <dbReference type="EMBL" id="SLN73539.1"/>
    </source>
</evidence>
<gene>
    <name evidence="1" type="ORF">PSM7751_04057</name>
</gene>
<reference evidence="1 2" key="1">
    <citation type="submission" date="2017-03" db="EMBL/GenBank/DDBJ databases">
        <authorList>
            <person name="Afonso C.L."/>
            <person name="Miller P.J."/>
            <person name="Scott M.A."/>
            <person name="Spackman E."/>
            <person name="Goraichik I."/>
            <person name="Dimitrov K.M."/>
            <person name="Suarez D.L."/>
            <person name="Swayne D.E."/>
        </authorList>
    </citation>
    <scope>NUCLEOTIDE SEQUENCE [LARGE SCALE GENOMIC DNA]</scope>
    <source>
        <strain evidence="1 2">CECT 7751</strain>
    </source>
</reference>
<proteinExistence type="predicted"/>
<dbReference type="RefSeq" id="WP_085890065.1">
    <property type="nucleotide sequence ID" value="NZ_FWFN01000010.1"/>
</dbReference>
<keyword evidence="2" id="KW-1185">Reference proteome</keyword>